<protein>
    <submittedName>
        <fullName evidence="2">Uncharacterized protein</fullName>
    </submittedName>
</protein>
<proteinExistence type="predicted"/>
<dbReference type="OrthoDB" id="408788at2759"/>
<dbReference type="VEuPathDB" id="TriTrypDB:TcCL_ESM09194"/>
<feature type="compositionally biased region" description="Basic and acidic residues" evidence="1">
    <location>
        <begin position="75"/>
        <end position="91"/>
    </location>
</feature>
<dbReference type="VEuPathDB" id="TriTrypDB:ECC02_010062"/>
<gene>
    <name evidence="2" type="ORF">C3747_90g877c</name>
</gene>
<name>A0A2V2WKM0_TRYCR</name>
<dbReference type="VEuPathDB" id="TriTrypDB:BCY84_04932"/>
<dbReference type="VEuPathDB" id="TriTrypDB:TcCLB.503473.20"/>
<dbReference type="VEuPathDB" id="TriTrypDB:TcYC6_0054390"/>
<accession>A0A2V2WKM0</accession>
<dbReference type="AlphaFoldDB" id="A0A2V2WKM0"/>
<dbReference type="VEuPathDB" id="TriTrypDB:C4B63_35g171"/>
<dbReference type="VEuPathDB" id="TriTrypDB:C3747_90g877c"/>
<sequence length="111" mass="12522">MRSSAAPKKKKVTFHVFNMDGREFLNTVFYRNVMNGAAVCGRRHVTMNIPAIAVEFMDVFTKPPWSQPLASLSSLEEKEKNKERKEKEGKSGDASTQASPLLCVLHFKEYG</sequence>
<comment type="caution">
    <text evidence="2">The sequence shown here is derived from an EMBL/GenBank/DDBJ whole genome shotgun (WGS) entry which is preliminary data.</text>
</comment>
<feature type="region of interest" description="Disordered" evidence="1">
    <location>
        <begin position="63"/>
        <end position="97"/>
    </location>
</feature>
<dbReference type="VEuPathDB" id="TriTrypDB:TcCLB.510603.30"/>
<dbReference type="VEuPathDB" id="TriTrypDB:TCDM_11144"/>
<dbReference type="VEuPathDB" id="TriTrypDB:TcG_08470"/>
<dbReference type="VEuPathDB" id="TriTrypDB:TcBrA4_0007310"/>
<dbReference type="VEuPathDB" id="TriTrypDB:Tc_MARK_12"/>
<evidence type="ECO:0000313" key="3">
    <source>
        <dbReference type="Proteomes" id="UP000246078"/>
    </source>
</evidence>
<evidence type="ECO:0000256" key="1">
    <source>
        <dbReference type="SAM" id="MobiDB-lite"/>
    </source>
</evidence>
<dbReference type="VEuPathDB" id="TriTrypDB:TCSYLVIO_001196"/>
<dbReference type="Proteomes" id="UP000246078">
    <property type="component" value="Unassembled WGS sequence"/>
</dbReference>
<dbReference type="EMBL" id="PRFC01000090">
    <property type="protein sequence ID" value="PWV08393.1"/>
    <property type="molecule type" value="Genomic_DNA"/>
</dbReference>
<organism evidence="2 3">
    <name type="scientific">Trypanosoma cruzi</name>
    <dbReference type="NCBI Taxonomy" id="5693"/>
    <lineage>
        <taxon>Eukaryota</taxon>
        <taxon>Discoba</taxon>
        <taxon>Euglenozoa</taxon>
        <taxon>Kinetoplastea</taxon>
        <taxon>Metakinetoplastina</taxon>
        <taxon>Trypanosomatida</taxon>
        <taxon>Trypanosomatidae</taxon>
        <taxon>Trypanosoma</taxon>
        <taxon>Schizotrypanum</taxon>
    </lineage>
</organism>
<evidence type="ECO:0000313" key="2">
    <source>
        <dbReference type="EMBL" id="PWV08393.1"/>
    </source>
</evidence>
<reference evidence="2 3" key="1">
    <citation type="journal article" date="2018" name="Microb. Genom.">
        <title>Expanding an expanded genome: long-read sequencing of Trypanosoma cruzi.</title>
        <authorList>
            <person name="Berna L."/>
            <person name="Rodriguez M."/>
            <person name="Chiribao M.L."/>
            <person name="Parodi-Talice A."/>
            <person name="Pita S."/>
            <person name="Rijo G."/>
            <person name="Alvarez-Valin F."/>
            <person name="Robello C."/>
        </authorList>
    </citation>
    <scope>NUCLEOTIDE SEQUENCE [LARGE SCALE GENOMIC DNA]</scope>
    <source>
        <strain evidence="2 3">TCC</strain>
    </source>
</reference>